<dbReference type="OrthoDB" id="9797941at2"/>
<evidence type="ECO:0000313" key="3">
    <source>
        <dbReference type="EMBL" id="OMG54784.1"/>
    </source>
</evidence>
<dbReference type="EMBL" id="MTHD01000002">
    <property type="protein sequence ID" value="OMG54784.1"/>
    <property type="molecule type" value="Genomic_DNA"/>
</dbReference>
<evidence type="ECO:0000313" key="4">
    <source>
        <dbReference type="Proteomes" id="UP000187526"/>
    </source>
</evidence>
<sequence length="120" mass="13239">MQIAITSQNRKTITEHAGKCRKFWLYDIDADRIAGKRLVELPIEQSFHASHAGLPDALAGINVLITGGMGSNLFRRLIDLGVQLLLACEEDPDRAIADFLAGCLLTRSLVFACDDEHHSH</sequence>
<keyword evidence="4" id="KW-1185">Reference proteome</keyword>
<reference evidence="3 4" key="1">
    <citation type="submission" date="2016-10" db="EMBL/GenBank/DDBJ databases">
        <title>Alkaliphiles isolated from bioreactors.</title>
        <authorList>
            <person name="Salah Z."/>
            <person name="Rout S.P."/>
            <person name="Humphreys P.N."/>
        </authorList>
    </citation>
    <scope>NUCLEOTIDE SEQUENCE [LARGE SCALE GENOMIC DNA]</scope>
    <source>
        <strain evidence="3 4">ZS02</strain>
    </source>
</reference>
<evidence type="ECO:0000256" key="1">
    <source>
        <dbReference type="ARBA" id="ARBA00023231"/>
    </source>
</evidence>
<dbReference type="Proteomes" id="UP000187526">
    <property type="component" value="Unassembled WGS sequence"/>
</dbReference>
<protein>
    <recommendedName>
        <fullName evidence="2">Dinitrogenase iron-molybdenum cofactor biosynthesis domain-containing protein</fullName>
    </recommendedName>
</protein>
<evidence type="ECO:0000259" key="2">
    <source>
        <dbReference type="Pfam" id="PF02579"/>
    </source>
</evidence>
<dbReference type="RefSeq" id="WP_076093168.1">
    <property type="nucleotide sequence ID" value="NZ_MTHD01000002.1"/>
</dbReference>
<dbReference type="InterPro" id="IPR003731">
    <property type="entry name" value="Di-Nase_FeMo-co_biosynth"/>
</dbReference>
<dbReference type="Gene3D" id="3.30.420.130">
    <property type="entry name" value="Dinitrogenase iron-molybdenum cofactor biosynthesis domain"/>
    <property type="match status" value="1"/>
</dbReference>
<dbReference type="AlphaFoldDB" id="A0A1R1I7Y9"/>
<dbReference type="Pfam" id="PF02579">
    <property type="entry name" value="Nitro_FeMo-Co"/>
    <property type="match status" value="1"/>
</dbReference>
<gene>
    <name evidence="3" type="ORF">BJN45_06270</name>
</gene>
<dbReference type="STRING" id="418702.BJN45_06270"/>
<dbReference type="InterPro" id="IPR036105">
    <property type="entry name" value="DiNase_FeMo-co_biosyn_sf"/>
</dbReference>
<dbReference type="SUPFAM" id="SSF53146">
    <property type="entry name" value="Nitrogenase accessory factor-like"/>
    <property type="match status" value="1"/>
</dbReference>
<comment type="caution">
    <text evidence="3">The sequence shown here is derived from an EMBL/GenBank/DDBJ whole genome shotgun (WGS) entry which is preliminary data.</text>
</comment>
<feature type="domain" description="Dinitrogenase iron-molybdenum cofactor biosynthesis" evidence="2">
    <location>
        <begin position="11"/>
        <end position="100"/>
    </location>
</feature>
<proteinExistence type="predicted"/>
<accession>A0A1R1I7Y9</accession>
<organism evidence="3 4">
    <name type="scientific">Azonexus hydrophilus</name>
    <dbReference type="NCBI Taxonomy" id="418702"/>
    <lineage>
        <taxon>Bacteria</taxon>
        <taxon>Pseudomonadati</taxon>
        <taxon>Pseudomonadota</taxon>
        <taxon>Betaproteobacteria</taxon>
        <taxon>Rhodocyclales</taxon>
        <taxon>Azonexaceae</taxon>
        <taxon>Azonexus</taxon>
    </lineage>
</organism>
<keyword evidence="1" id="KW-0535">Nitrogen fixation</keyword>
<name>A0A1R1I7Y9_9RHOO</name>